<proteinExistence type="predicted"/>
<dbReference type="AlphaFoldDB" id="A0AAD9UI97"/>
<dbReference type="GO" id="GO:0000209">
    <property type="term" value="P:protein polyubiquitination"/>
    <property type="evidence" value="ECO:0007669"/>
    <property type="project" value="TreeGrafter"/>
</dbReference>
<evidence type="ECO:0000313" key="4">
    <source>
        <dbReference type="Proteomes" id="UP001209878"/>
    </source>
</evidence>
<dbReference type="Proteomes" id="UP001209878">
    <property type="component" value="Unassembled WGS sequence"/>
</dbReference>
<feature type="compositionally biased region" description="Basic residues" evidence="2">
    <location>
        <begin position="524"/>
        <end position="533"/>
    </location>
</feature>
<organism evidence="3 4">
    <name type="scientific">Ridgeia piscesae</name>
    <name type="common">Tubeworm</name>
    <dbReference type="NCBI Taxonomy" id="27915"/>
    <lineage>
        <taxon>Eukaryota</taxon>
        <taxon>Metazoa</taxon>
        <taxon>Spiralia</taxon>
        <taxon>Lophotrochozoa</taxon>
        <taxon>Annelida</taxon>
        <taxon>Polychaeta</taxon>
        <taxon>Sedentaria</taxon>
        <taxon>Canalipalpata</taxon>
        <taxon>Sabellida</taxon>
        <taxon>Siboglinidae</taxon>
        <taxon>Ridgeia</taxon>
    </lineage>
</organism>
<feature type="non-terminal residue" evidence="3">
    <location>
        <position position="1"/>
    </location>
</feature>
<evidence type="ECO:0000313" key="3">
    <source>
        <dbReference type="EMBL" id="KAK2190376.1"/>
    </source>
</evidence>
<keyword evidence="1" id="KW-0175">Coiled coil</keyword>
<dbReference type="PANTHER" id="PTHR13252">
    <property type="entry name" value="F-BOX ONLY PROTEIN 28"/>
    <property type="match status" value="1"/>
</dbReference>
<protein>
    <recommendedName>
        <fullName evidence="5">F-box protein 28</fullName>
    </recommendedName>
</protein>
<reference evidence="3" key="1">
    <citation type="journal article" date="2023" name="Mol. Biol. Evol.">
        <title>Third-Generation Sequencing Reveals the Adaptive Role of the Epigenome in Three Deep-Sea Polychaetes.</title>
        <authorList>
            <person name="Perez M."/>
            <person name="Aroh O."/>
            <person name="Sun Y."/>
            <person name="Lan Y."/>
            <person name="Juniper S.K."/>
            <person name="Young C.R."/>
            <person name="Angers B."/>
            <person name="Qian P.Y."/>
        </authorList>
    </citation>
    <scope>NUCLEOTIDE SEQUENCE</scope>
    <source>
        <strain evidence="3">R07B-5</strain>
    </source>
</reference>
<feature type="region of interest" description="Disordered" evidence="2">
    <location>
        <begin position="498"/>
        <end position="533"/>
    </location>
</feature>
<name>A0AAD9UI97_RIDPI</name>
<dbReference type="InterPro" id="IPR039719">
    <property type="entry name" value="FBXO28"/>
</dbReference>
<dbReference type="Gene3D" id="1.20.5.2280">
    <property type="match status" value="1"/>
</dbReference>
<comment type="caution">
    <text evidence="3">The sequence shown here is derived from an EMBL/GenBank/DDBJ whole genome shotgun (WGS) entry which is preliminary data.</text>
</comment>
<keyword evidence="4" id="KW-1185">Reference proteome</keyword>
<sequence length="533" mass="58742">VCRTFEKIAQRLLNQGFYKVDKLHSVIQKEVKAKLPRRESERRNHPLARHVDILAAIETRLSLLSMTFMKYIDMGLCCFIPGKVLDELFEVLTYVRKICNPPRAHELLQELRDISSMAMEHFDEHIVPVLKTRMSPPIGLPLPKFNDSPLMEVEGCMTVSAPVSHVAVCFSDGGRGVYDSACPSLTCGLLEVERCMTLPAPVSHVAVCFSAGGRAVYDSACPSLTCGLLEVERCMTLPAPVSHVAVCFSAGGRAVYDSACPSLTCGLLEVEGCMTLPAPVSHVALLEVEGCMTVSAPVSHVAVCFSAGGRGVYDSACPSLTCGLLEVEGCMTLPAPVSHVASHMWLYVSVLEVEGCMTLPAPHSRAPGLRQDLLQLRHSQRTANTSLVGMRKELQEYKGKMLAQTKKLVEQEKQLTEQSRLIGELQKKQTDQDEQVTNLNRKVTEYDQKFADIATRIDRICAVSSTDTMTSLSVEETHGPLSYGKDTEKRSVNYLVRQRQKRHRATGNVATDDSDIPSNSRSMSPKRTKFSRI</sequence>
<evidence type="ECO:0000256" key="1">
    <source>
        <dbReference type="SAM" id="Coils"/>
    </source>
</evidence>
<accession>A0AAD9UI97</accession>
<dbReference type="PANTHER" id="PTHR13252:SF9">
    <property type="entry name" value="F-BOX ONLY PROTEIN 28"/>
    <property type="match status" value="1"/>
</dbReference>
<feature type="compositionally biased region" description="Polar residues" evidence="2">
    <location>
        <begin position="508"/>
        <end position="523"/>
    </location>
</feature>
<evidence type="ECO:0008006" key="5">
    <source>
        <dbReference type="Google" id="ProtNLM"/>
    </source>
</evidence>
<evidence type="ECO:0000256" key="2">
    <source>
        <dbReference type="SAM" id="MobiDB-lite"/>
    </source>
</evidence>
<gene>
    <name evidence="3" type="ORF">NP493_82g01023</name>
</gene>
<dbReference type="EMBL" id="JAODUO010000081">
    <property type="protein sequence ID" value="KAK2190376.1"/>
    <property type="molecule type" value="Genomic_DNA"/>
</dbReference>
<feature type="coiled-coil region" evidence="1">
    <location>
        <begin position="394"/>
        <end position="428"/>
    </location>
</feature>